<sequence>MRGGARVGAGRPKAEETVAVRVPVGCLDAVRDFISAYRTGVLPAQSSFGFALDWHPTSFLPDVGRQLVVWCRFKDGDPYCRFYINSDWYLKSLLCLGPYEFGMFAWAYQPELSPPSFD</sequence>
<name>A0ABP8PVZ8_9GAMM</name>
<evidence type="ECO:0000313" key="2">
    <source>
        <dbReference type="Proteomes" id="UP001501321"/>
    </source>
</evidence>
<reference evidence="2" key="1">
    <citation type="journal article" date="2019" name="Int. J. Syst. Evol. Microbiol.">
        <title>The Global Catalogue of Microorganisms (GCM) 10K type strain sequencing project: providing services to taxonomists for standard genome sequencing and annotation.</title>
        <authorList>
            <consortium name="The Broad Institute Genomics Platform"/>
            <consortium name="The Broad Institute Genome Sequencing Center for Infectious Disease"/>
            <person name="Wu L."/>
            <person name="Ma J."/>
        </authorList>
    </citation>
    <scope>NUCLEOTIDE SEQUENCE [LARGE SCALE GENOMIC DNA]</scope>
    <source>
        <strain evidence="2">JCM 32226</strain>
    </source>
</reference>
<dbReference type="Proteomes" id="UP001501321">
    <property type="component" value="Unassembled WGS sequence"/>
</dbReference>
<dbReference type="RefSeq" id="WP_345009191.1">
    <property type="nucleotide sequence ID" value="NZ_BAABFC010000001.1"/>
</dbReference>
<evidence type="ECO:0000313" key="1">
    <source>
        <dbReference type="EMBL" id="GAA4492884.1"/>
    </source>
</evidence>
<gene>
    <name evidence="1" type="ORF">GCM10023095_02150</name>
</gene>
<protein>
    <submittedName>
        <fullName evidence="1">Uncharacterized protein</fullName>
    </submittedName>
</protein>
<proteinExistence type="predicted"/>
<accession>A0ABP8PVZ8</accession>
<keyword evidence="2" id="KW-1185">Reference proteome</keyword>
<dbReference type="EMBL" id="BAABFC010000001">
    <property type="protein sequence ID" value="GAA4492884.1"/>
    <property type="molecule type" value="Genomic_DNA"/>
</dbReference>
<comment type="caution">
    <text evidence="1">The sequence shown here is derived from an EMBL/GenBank/DDBJ whole genome shotgun (WGS) entry which is preliminary data.</text>
</comment>
<organism evidence="1 2">
    <name type="scientific">Pseudaeromonas paramecii</name>
    <dbReference type="NCBI Taxonomy" id="2138166"/>
    <lineage>
        <taxon>Bacteria</taxon>
        <taxon>Pseudomonadati</taxon>
        <taxon>Pseudomonadota</taxon>
        <taxon>Gammaproteobacteria</taxon>
        <taxon>Aeromonadales</taxon>
        <taxon>Aeromonadaceae</taxon>
        <taxon>Pseudaeromonas</taxon>
    </lineage>
</organism>